<evidence type="ECO:0000256" key="5">
    <source>
        <dbReference type="ARBA" id="ARBA00022729"/>
    </source>
</evidence>
<evidence type="ECO:0000256" key="8">
    <source>
        <dbReference type="ARBA" id="ARBA00023295"/>
    </source>
</evidence>
<organism evidence="12">
    <name type="scientific">uncultured organism</name>
    <dbReference type="NCBI Taxonomy" id="155900"/>
    <lineage>
        <taxon>unclassified sequences</taxon>
        <taxon>environmental samples</taxon>
    </lineage>
</organism>
<name>C4PD46_9ZZZZ</name>
<dbReference type="Gene3D" id="3.20.20.80">
    <property type="entry name" value="Glycosidases"/>
    <property type="match status" value="1"/>
</dbReference>
<proteinExistence type="inferred from homology"/>
<dbReference type="PROSITE" id="PS51760">
    <property type="entry name" value="GH10_2"/>
    <property type="match status" value="1"/>
</dbReference>
<feature type="domain" description="GH10" evidence="11">
    <location>
        <begin position="1"/>
        <end position="91"/>
    </location>
</feature>
<dbReference type="GO" id="GO:0045493">
    <property type="term" value="P:xylan catabolic process"/>
    <property type="evidence" value="ECO:0007669"/>
    <property type="project" value="UniProtKB-KW"/>
</dbReference>
<comment type="catalytic activity">
    <reaction evidence="1">
        <text>Endohydrolysis of (1-&gt;4)-beta-D-xylosidic linkages in xylans.</text>
        <dbReference type="EC" id="3.2.1.8"/>
    </reaction>
</comment>
<evidence type="ECO:0000256" key="6">
    <source>
        <dbReference type="ARBA" id="ARBA00022801"/>
    </source>
</evidence>
<feature type="non-terminal residue" evidence="12">
    <location>
        <position position="1"/>
    </location>
</feature>
<dbReference type="PANTHER" id="PTHR31490">
    <property type="entry name" value="GLYCOSYL HYDROLASE"/>
    <property type="match status" value="1"/>
</dbReference>
<evidence type="ECO:0000256" key="3">
    <source>
        <dbReference type="ARBA" id="ARBA00012590"/>
    </source>
</evidence>
<keyword evidence="4 12" id="KW-0858">Xylan degradation</keyword>
<dbReference type="GO" id="GO:0031176">
    <property type="term" value="F:endo-1,4-beta-xylanase activity"/>
    <property type="evidence" value="ECO:0007669"/>
    <property type="project" value="UniProtKB-EC"/>
</dbReference>
<accession>C4PD46</accession>
<evidence type="ECO:0000256" key="4">
    <source>
        <dbReference type="ARBA" id="ARBA00022651"/>
    </source>
</evidence>
<evidence type="ECO:0000256" key="9">
    <source>
        <dbReference type="ARBA" id="ARBA00023326"/>
    </source>
</evidence>
<dbReference type="SUPFAM" id="SSF51445">
    <property type="entry name" value="(Trans)glycosidases"/>
    <property type="match status" value="1"/>
</dbReference>
<evidence type="ECO:0000256" key="1">
    <source>
        <dbReference type="ARBA" id="ARBA00000681"/>
    </source>
</evidence>
<dbReference type="Pfam" id="PF00331">
    <property type="entry name" value="Glyco_hydro_10"/>
    <property type="match status" value="1"/>
</dbReference>
<evidence type="ECO:0000313" key="12">
    <source>
        <dbReference type="EMBL" id="ACR24664.1"/>
    </source>
</evidence>
<sequence length="91" mass="9709">YDWDVGNEAVDGSSLRSTPWHDAPGIGYATNGSRYIAECFARARACDADAALIYNDYGIETLNSKSTAVYDMLSNLVAAGTPVDGIGFQSH</sequence>
<dbReference type="EC" id="3.2.1.8" evidence="3"/>
<dbReference type="EMBL" id="FJ918961">
    <property type="protein sequence ID" value="ACR24664.1"/>
    <property type="molecule type" value="Genomic_DNA"/>
</dbReference>
<reference evidence="12" key="2">
    <citation type="journal article" date="2012" name="PLoS ONE">
        <title>Phylogenetic diversity and environment-specific distributions of glycosyl hydrolase family 10 xylanases in geographically distant soils.</title>
        <authorList>
            <person name="Wang G."/>
            <person name="Meng K."/>
            <person name="Luo H."/>
            <person name="Wang Y."/>
            <person name="Huang H."/>
            <person name="Shi P."/>
            <person name="Yang P."/>
            <person name="Zhang Z."/>
            <person name="Yao B."/>
        </authorList>
    </citation>
    <scope>NUCLEOTIDE SEQUENCE</scope>
</reference>
<feature type="non-terminal residue" evidence="12">
    <location>
        <position position="91"/>
    </location>
</feature>
<feature type="region of interest" description="Disordered" evidence="10">
    <location>
        <begin position="1"/>
        <end position="23"/>
    </location>
</feature>
<keyword evidence="6 12" id="KW-0378">Hydrolase</keyword>
<evidence type="ECO:0000256" key="2">
    <source>
        <dbReference type="ARBA" id="ARBA00007495"/>
    </source>
</evidence>
<dbReference type="AlphaFoldDB" id="C4PD46"/>
<dbReference type="PANTHER" id="PTHR31490:SF88">
    <property type="entry name" value="BETA-XYLANASE"/>
    <property type="match status" value="1"/>
</dbReference>
<dbReference type="InterPro" id="IPR044846">
    <property type="entry name" value="GH10"/>
</dbReference>
<reference evidence="12" key="1">
    <citation type="submission" date="2009-04" db="EMBL/GenBank/DDBJ databases">
        <authorList>
            <person name="Wang G.Z."/>
            <person name="Luo H.Y."/>
            <person name="Wang Y.R."/>
            <person name="Yang P.L."/>
            <person name="Meng K."/>
            <person name="Yao B."/>
        </authorList>
    </citation>
    <scope>NUCLEOTIDE SEQUENCE</scope>
</reference>
<keyword evidence="9" id="KW-0624">Polysaccharide degradation</keyword>
<keyword evidence="8 12" id="KW-0326">Glycosidase</keyword>
<dbReference type="InterPro" id="IPR017853">
    <property type="entry name" value="GH"/>
</dbReference>
<dbReference type="PRINTS" id="PR00134">
    <property type="entry name" value="GLHYDRLASE10"/>
</dbReference>
<evidence type="ECO:0000256" key="7">
    <source>
        <dbReference type="ARBA" id="ARBA00023277"/>
    </source>
</evidence>
<evidence type="ECO:0000256" key="10">
    <source>
        <dbReference type="SAM" id="MobiDB-lite"/>
    </source>
</evidence>
<evidence type="ECO:0000259" key="11">
    <source>
        <dbReference type="PROSITE" id="PS51760"/>
    </source>
</evidence>
<keyword evidence="7" id="KW-0119">Carbohydrate metabolism</keyword>
<keyword evidence="5" id="KW-0732">Signal</keyword>
<comment type="similarity">
    <text evidence="2">Belongs to the glycosyl hydrolase 10 (cellulase F) family.</text>
</comment>
<dbReference type="InterPro" id="IPR001000">
    <property type="entry name" value="GH10_dom"/>
</dbReference>
<protein>
    <recommendedName>
        <fullName evidence="3">endo-1,4-beta-xylanase</fullName>
        <ecNumber evidence="3">3.2.1.8</ecNumber>
    </recommendedName>
</protein>